<dbReference type="PANTHER" id="PTHR21446:SF12">
    <property type="entry name" value="POTASSIUM CHANNEL TETRAMERIZATION DOMAIN CONTAINING 1"/>
    <property type="match status" value="1"/>
</dbReference>
<dbReference type="InterPro" id="IPR052787">
    <property type="entry name" value="MAVS"/>
</dbReference>
<gene>
    <name evidence="2" type="ORF">MAR_036291</name>
</gene>
<keyword evidence="3" id="KW-1185">Reference proteome</keyword>
<protein>
    <submittedName>
        <fullName evidence="2">Uncharacterized protein</fullName>
    </submittedName>
</protein>
<accession>A0ABY7EPN6</accession>
<dbReference type="Proteomes" id="UP001164746">
    <property type="component" value="Chromosome 7"/>
</dbReference>
<proteinExistence type="predicted"/>
<feature type="region of interest" description="Disordered" evidence="1">
    <location>
        <begin position="1"/>
        <end position="26"/>
    </location>
</feature>
<dbReference type="EMBL" id="CP111018">
    <property type="protein sequence ID" value="WAR11215.1"/>
    <property type="molecule type" value="Genomic_DNA"/>
</dbReference>
<evidence type="ECO:0000313" key="3">
    <source>
        <dbReference type="Proteomes" id="UP001164746"/>
    </source>
</evidence>
<dbReference type="PANTHER" id="PTHR21446">
    <property type="entry name" value="DUF3504 DOMAIN-CONTAINING PROTEIN"/>
    <property type="match status" value="1"/>
</dbReference>
<organism evidence="2 3">
    <name type="scientific">Mya arenaria</name>
    <name type="common">Soft-shell clam</name>
    <dbReference type="NCBI Taxonomy" id="6604"/>
    <lineage>
        <taxon>Eukaryota</taxon>
        <taxon>Metazoa</taxon>
        <taxon>Spiralia</taxon>
        <taxon>Lophotrochozoa</taxon>
        <taxon>Mollusca</taxon>
        <taxon>Bivalvia</taxon>
        <taxon>Autobranchia</taxon>
        <taxon>Heteroconchia</taxon>
        <taxon>Euheterodonta</taxon>
        <taxon>Imparidentia</taxon>
        <taxon>Neoheterodontei</taxon>
        <taxon>Myida</taxon>
        <taxon>Myoidea</taxon>
        <taxon>Myidae</taxon>
        <taxon>Mya</taxon>
    </lineage>
</organism>
<name>A0ABY7EPN6_MYAAR</name>
<evidence type="ECO:0000313" key="2">
    <source>
        <dbReference type="EMBL" id="WAR11215.1"/>
    </source>
</evidence>
<reference evidence="2" key="1">
    <citation type="submission" date="2022-11" db="EMBL/GenBank/DDBJ databases">
        <title>Centuries of genome instability and evolution in soft-shell clam transmissible cancer (bioRxiv).</title>
        <authorList>
            <person name="Hart S.F.M."/>
            <person name="Yonemitsu M.A."/>
            <person name="Giersch R.M."/>
            <person name="Beal B.F."/>
            <person name="Arriagada G."/>
            <person name="Davis B.W."/>
            <person name="Ostrander E.A."/>
            <person name="Goff S.P."/>
            <person name="Metzger M.J."/>
        </authorList>
    </citation>
    <scope>NUCLEOTIDE SEQUENCE</scope>
    <source>
        <strain evidence="2">MELC-2E11</strain>
        <tissue evidence="2">Siphon/mantle</tissue>
    </source>
</reference>
<sequence>MEAKQNSTPLRDKLRPPTSLGPDDTIGTARMYAQPGDCMCPVTNIRTYLRKLPDSVSLRQKAQDSFALADVFWYRKSPLYANHCIRATSIATLDSVGFEASMIIRATGHKYESSKSYSPELSEIDLPTPSTEIVQANSTVQSPASVTTNYRIDHHMNVA</sequence>
<evidence type="ECO:0000256" key="1">
    <source>
        <dbReference type="SAM" id="MobiDB-lite"/>
    </source>
</evidence>